<organism evidence="1 2">
    <name type="scientific">Populus alba x Populus x berolinensis</name>
    <dbReference type="NCBI Taxonomy" id="444605"/>
    <lineage>
        <taxon>Eukaryota</taxon>
        <taxon>Viridiplantae</taxon>
        <taxon>Streptophyta</taxon>
        <taxon>Embryophyta</taxon>
        <taxon>Tracheophyta</taxon>
        <taxon>Spermatophyta</taxon>
        <taxon>Magnoliopsida</taxon>
        <taxon>eudicotyledons</taxon>
        <taxon>Gunneridae</taxon>
        <taxon>Pentapetalae</taxon>
        <taxon>rosids</taxon>
        <taxon>fabids</taxon>
        <taxon>Malpighiales</taxon>
        <taxon>Salicaceae</taxon>
        <taxon>Saliceae</taxon>
        <taxon>Populus</taxon>
    </lineage>
</organism>
<dbReference type="EMBL" id="JAQIZT010000008">
    <property type="protein sequence ID" value="KAJ6987364.1"/>
    <property type="molecule type" value="Genomic_DNA"/>
</dbReference>
<reference evidence="1" key="1">
    <citation type="journal article" date="2023" name="Mol. Ecol. Resour.">
        <title>Chromosome-level genome assembly of a triploid poplar Populus alba 'Berolinensis'.</title>
        <authorList>
            <person name="Chen S."/>
            <person name="Yu Y."/>
            <person name="Wang X."/>
            <person name="Wang S."/>
            <person name="Zhang T."/>
            <person name="Zhou Y."/>
            <person name="He R."/>
            <person name="Meng N."/>
            <person name="Wang Y."/>
            <person name="Liu W."/>
            <person name="Liu Z."/>
            <person name="Liu J."/>
            <person name="Guo Q."/>
            <person name="Huang H."/>
            <person name="Sederoff R.R."/>
            <person name="Wang G."/>
            <person name="Qu G."/>
            <person name="Chen S."/>
        </authorList>
    </citation>
    <scope>NUCLEOTIDE SEQUENCE</scope>
    <source>
        <strain evidence="1">SC-2020</strain>
    </source>
</reference>
<name>A0AAD6MKN8_9ROSI</name>
<dbReference type="Proteomes" id="UP001164929">
    <property type="component" value="Chromosome 8"/>
</dbReference>
<evidence type="ECO:0000313" key="1">
    <source>
        <dbReference type="EMBL" id="KAJ6987364.1"/>
    </source>
</evidence>
<sequence length="42" mass="4710">MDVSRTAWKWTSVVNAEDQPTATDTWFVGDEDMGVHAIPEES</sequence>
<evidence type="ECO:0000313" key="2">
    <source>
        <dbReference type="Proteomes" id="UP001164929"/>
    </source>
</evidence>
<accession>A0AAD6MKN8</accession>
<keyword evidence="2" id="KW-1185">Reference proteome</keyword>
<protein>
    <submittedName>
        <fullName evidence="1">Uncharacterized protein</fullName>
    </submittedName>
</protein>
<gene>
    <name evidence="1" type="ORF">NC653_020577</name>
</gene>
<proteinExistence type="predicted"/>
<dbReference type="AlphaFoldDB" id="A0AAD6MKN8"/>
<comment type="caution">
    <text evidence="1">The sequence shown here is derived from an EMBL/GenBank/DDBJ whole genome shotgun (WGS) entry which is preliminary data.</text>
</comment>